<dbReference type="AlphaFoldDB" id="A0A4R6PXA9"/>
<evidence type="ECO:0000313" key="4">
    <source>
        <dbReference type="Proteomes" id="UP000295500"/>
    </source>
</evidence>
<dbReference type="Proteomes" id="UP000295500">
    <property type="component" value="Unassembled WGS sequence"/>
</dbReference>
<comment type="caution">
    <text evidence="3">The sequence shown here is derived from an EMBL/GenBank/DDBJ whole genome shotgun (WGS) entry which is preliminary data.</text>
</comment>
<feature type="compositionally biased region" description="Polar residues" evidence="1">
    <location>
        <begin position="46"/>
        <end position="55"/>
    </location>
</feature>
<keyword evidence="2" id="KW-1133">Transmembrane helix</keyword>
<name>A0A4R6PXA9_9FIRM</name>
<evidence type="ECO:0000313" key="3">
    <source>
        <dbReference type="EMBL" id="TDP45918.1"/>
    </source>
</evidence>
<protein>
    <recommendedName>
        <fullName evidence="5">YceG-like family protein</fullName>
    </recommendedName>
</protein>
<accession>A0A4R6PXA9</accession>
<dbReference type="RefSeq" id="WP_133529323.1">
    <property type="nucleotide sequence ID" value="NZ_SNXO01000060.1"/>
</dbReference>
<proteinExistence type="predicted"/>
<keyword evidence="2" id="KW-0472">Membrane</keyword>
<sequence length="162" mass="17634">MKKRDFKDFLYDTNDIWLAIAILVIAALIIIWRIDVIMDYPKTLDKSSGTVTTTQEKASTSTDKSSKSDSKTESKTESKSSAETTATLWKDGKLTKDVKVKVASGSVTGAVNSLVDVKLFSSYSDFKKACKAAGAKPSKIKTGTFTFKKGSTKKSIAKQVTK</sequence>
<keyword evidence="4" id="KW-1185">Reference proteome</keyword>
<gene>
    <name evidence="3" type="ORF">EV211_1608</name>
</gene>
<reference evidence="3 4" key="1">
    <citation type="submission" date="2019-03" db="EMBL/GenBank/DDBJ databases">
        <title>Genomic Encyclopedia of Type Strains, Phase IV (KMG-IV): sequencing the most valuable type-strain genomes for metagenomic binning, comparative biology and taxonomic classification.</title>
        <authorList>
            <person name="Goeker M."/>
        </authorList>
    </citation>
    <scope>NUCLEOTIDE SEQUENCE [LARGE SCALE GENOMIC DNA]</scope>
    <source>
        <strain evidence="3 4">DSM 28287</strain>
    </source>
</reference>
<evidence type="ECO:0008006" key="5">
    <source>
        <dbReference type="Google" id="ProtNLM"/>
    </source>
</evidence>
<dbReference type="OrthoDB" id="2083829at2"/>
<feature type="compositionally biased region" description="Basic and acidic residues" evidence="1">
    <location>
        <begin position="64"/>
        <end position="80"/>
    </location>
</feature>
<keyword evidence="2" id="KW-0812">Transmembrane</keyword>
<organism evidence="3 4">
    <name type="scientific">Aminicella lysinilytica</name>
    <dbReference type="NCBI Taxonomy" id="433323"/>
    <lineage>
        <taxon>Bacteria</taxon>
        <taxon>Bacillati</taxon>
        <taxon>Bacillota</taxon>
        <taxon>Clostridia</taxon>
        <taxon>Peptostreptococcales</taxon>
        <taxon>Anaerovoracaceae</taxon>
        <taxon>Aminicella</taxon>
    </lineage>
</organism>
<evidence type="ECO:0000256" key="2">
    <source>
        <dbReference type="SAM" id="Phobius"/>
    </source>
</evidence>
<dbReference type="EMBL" id="SNXO01000060">
    <property type="protein sequence ID" value="TDP45918.1"/>
    <property type="molecule type" value="Genomic_DNA"/>
</dbReference>
<evidence type="ECO:0000256" key="1">
    <source>
        <dbReference type="SAM" id="MobiDB-lite"/>
    </source>
</evidence>
<feature type="transmembrane region" description="Helical" evidence="2">
    <location>
        <begin position="16"/>
        <end position="34"/>
    </location>
</feature>
<feature type="region of interest" description="Disordered" evidence="1">
    <location>
        <begin position="46"/>
        <end position="84"/>
    </location>
</feature>